<evidence type="ECO:0000313" key="3">
    <source>
        <dbReference type="Proteomes" id="UP001165082"/>
    </source>
</evidence>
<dbReference type="Proteomes" id="UP001165082">
    <property type="component" value="Unassembled WGS sequence"/>
</dbReference>
<dbReference type="PANTHER" id="PTHR42791:SF1">
    <property type="entry name" value="N-ACETYLTRANSFERASE DOMAIN-CONTAINING PROTEIN"/>
    <property type="match status" value="1"/>
</dbReference>
<dbReference type="AlphaFoldDB" id="A0A9W7EC96"/>
<dbReference type="InterPro" id="IPR000182">
    <property type="entry name" value="GNAT_dom"/>
</dbReference>
<proteinExistence type="predicted"/>
<protein>
    <recommendedName>
        <fullName evidence="1">N-acetyltransferase domain-containing protein</fullName>
    </recommendedName>
</protein>
<dbReference type="InterPro" id="IPR016181">
    <property type="entry name" value="Acyl_CoA_acyltransferase"/>
</dbReference>
<dbReference type="InterPro" id="IPR052523">
    <property type="entry name" value="Trichothecene_AcTrans"/>
</dbReference>
<dbReference type="Gene3D" id="3.40.630.30">
    <property type="match status" value="1"/>
</dbReference>
<organism evidence="2 3">
    <name type="scientific">Triparma retinervis</name>
    <dbReference type="NCBI Taxonomy" id="2557542"/>
    <lineage>
        <taxon>Eukaryota</taxon>
        <taxon>Sar</taxon>
        <taxon>Stramenopiles</taxon>
        <taxon>Ochrophyta</taxon>
        <taxon>Bolidophyceae</taxon>
        <taxon>Parmales</taxon>
        <taxon>Triparmaceae</taxon>
        <taxon>Triparma</taxon>
    </lineage>
</organism>
<dbReference type="CDD" id="cd04301">
    <property type="entry name" value="NAT_SF"/>
    <property type="match status" value="1"/>
</dbReference>
<evidence type="ECO:0000313" key="2">
    <source>
        <dbReference type="EMBL" id="GMH70948.1"/>
    </source>
</evidence>
<sequence>MGCCSSTPLNPDIPVEIPAYIKRLNSNSDPAILKQVEDVMTKAFTGSNTSPPEPSIAWCFDPDGNVDDDYSKPLKAPPTKEREDVLRFIIKFGIALSGKHNSIFALFEEDEYGKATDVVVGATCIIPPNTTNLHDPGMCEFIALGLTSPPPTVMQPRMDKVLTKVMKEGHKKWAHDPHWYVYSIGMDSEKQGKGYGRKLMSFISSIADATELPVYLETHGPRNRRFYENNGYVVKEGKILEHKGSKSLDKHEGFLIMVRPPSKK</sequence>
<keyword evidence="3" id="KW-1185">Reference proteome</keyword>
<evidence type="ECO:0000259" key="1">
    <source>
        <dbReference type="Pfam" id="PF13508"/>
    </source>
</evidence>
<dbReference type="GO" id="GO:0016747">
    <property type="term" value="F:acyltransferase activity, transferring groups other than amino-acyl groups"/>
    <property type="evidence" value="ECO:0007669"/>
    <property type="project" value="InterPro"/>
</dbReference>
<dbReference type="SUPFAM" id="SSF55729">
    <property type="entry name" value="Acyl-CoA N-acyltransferases (Nat)"/>
    <property type="match status" value="1"/>
</dbReference>
<reference evidence="2" key="1">
    <citation type="submission" date="2022-07" db="EMBL/GenBank/DDBJ databases">
        <title>Genome analysis of Parmales, a sister group of diatoms, reveals the evolutionary specialization of diatoms from phago-mixotrophs to photoautotrophs.</title>
        <authorList>
            <person name="Ban H."/>
            <person name="Sato S."/>
            <person name="Yoshikawa S."/>
            <person name="Kazumasa Y."/>
            <person name="Nakamura Y."/>
            <person name="Ichinomiya M."/>
            <person name="Saitoh K."/>
            <person name="Sato N."/>
            <person name="Blanc-Mathieu R."/>
            <person name="Endo H."/>
            <person name="Kuwata A."/>
            <person name="Ogata H."/>
        </authorList>
    </citation>
    <scope>NUCLEOTIDE SEQUENCE</scope>
</reference>
<dbReference type="EMBL" id="BRXZ01004227">
    <property type="protein sequence ID" value="GMH70948.1"/>
    <property type="molecule type" value="Genomic_DNA"/>
</dbReference>
<dbReference type="OrthoDB" id="188254at2759"/>
<dbReference type="Pfam" id="PF13508">
    <property type="entry name" value="Acetyltransf_7"/>
    <property type="match status" value="1"/>
</dbReference>
<comment type="caution">
    <text evidence="2">The sequence shown here is derived from an EMBL/GenBank/DDBJ whole genome shotgun (WGS) entry which is preliminary data.</text>
</comment>
<feature type="domain" description="N-acetyltransferase" evidence="1">
    <location>
        <begin position="178"/>
        <end position="233"/>
    </location>
</feature>
<gene>
    <name evidence="2" type="ORF">TrRE_jg6474</name>
</gene>
<accession>A0A9W7EC96</accession>
<dbReference type="PANTHER" id="PTHR42791">
    <property type="entry name" value="GNAT FAMILY ACETYLTRANSFERASE"/>
    <property type="match status" value="1"/>
</dbReference>
<name>A0A9W7EC96_9STRA</name>